<evidence type="ECO:0000313" key="1">
    <source>
        <dbReference type="EMBL" id="KAG0431565.1"/>
    </source>
</evidence>
<reference evidence="1 2" key="1">
    <citation type="journal article" date="2020" name="Cell">
        <title>Large-Scale Comparative Analyses of Tick Genomes Elucidate Their Genetic Diversity and Vector Capacities.</title>
        <authorList>
            <consortium name="Tick Genome and Microbiome Consortium (TIGMIC)"/>
            <person name="Jia N."/>
            <person name="Wang J."/>
            <person name="Shi W."/>
            <person name="Du L."/>
            <person name="Sun Y."/>
            <person name="Zhan W."/>
            <person name="Jiang J.F."/>
            <person name="Wang Q."/>
            <person name="Zhang B."/>
            <person name="Ji P."/>
            <person name="Bell-Sakyi L."/>
            <person name="Cui X.M."/>
            <person name="Yuan T.T."/>
            <person name="Jiang B.G."/>
            <person name="Yang W.F."/>
            <person name="Lam T.T."/>
            <person name="Chang Q.C."/>
            <person name="Ding S.J."/>
            <person name="Wang X.J."/>
            <person name="Zhu J.G."/>
            <person name="Ruan X.D."/>
            <person name="Zhao L."/>
            <person name="Wei J.T."/>
            <person name="Ye R.Z."/>
            <person name="Que T.C."/>
            <person name="Du C.H."/>
            <person name="Zhou Y.H."/>
            <person name="Cheng J.X."/>
            <person name="Dai P.F."/>
            <person name="Guo W.B."/>
            <person name="Han X.H."/>
            <person name="Huang E.J."/>
            <person name="Li L.F."/>
            <person name="Wei W."/>
            <person name="Gao Y.C."/>
            <person name="Liu J.Z."/>
            <person name="Shao H.Z."/>
            <person name="Wang X."/>
            <person name="Wang C.C."/>
            <person name="Yang T.C."/>
            <person name="Huo Q.B."/>
            <person name="Li W."/>
            <person name="Chen H.Y."/>
            <person name="Chen S.E."/>
            <person name="Zhou L.G."/>
            <person name="Ni X.B."/>
            <person name="Tian J.H."/>
            <person name="Sheng Y."/>
            <person name="Liu T."/>
            <person name="Pan Y.S."/>
            <person name="Xia L.Y."/>
            <person name="Li J."/>
            <person name="Zhao F."/>
            <person name="Cao W.C."/>
        </authorList>
    </citation>
    <scope>NUCLEOTIDE SEQUENCE [LARGE SCALE GENOMIC DNA]</scope>
    <source>
        <strain evidence="1">Iper-2018</strain>
    </source>
</reference>
<feature type="non-terminal residue" evidence="1">
    <location>
        <position position="51"/>
    </location>
</feature>
<dbReference type="Proteomes" id="UP000805193">
    <property type="component" value="Unassembled WGS sequence"/>
</dbReference>
<accession>A0AC60QDR0</accession>
<evidence type="ECO:0000313" key="2">
    <source>
        <dbReference type="Proteomes" id="UP000805193"/>
    </source>
</evidence>
<keyword evidence="2" id="KW-1185">Reference proteome</keyword>
<comment type="caution">
    <text evidence="1">The sequence shown here is derived from an EMBL/GenBank/DDBJ whole genome shotgun (WGS) entry which is preliminary data.</text>
</comment>
<dbReference type="EMBL" id="JABSTQ010009213">
    <property type="protein sequence ID" value="KAG0431565.1"/>
    <property type="molecule type" value="Genomic_DNA"/>
</dbReference>
<name>A0AC60QDR0_IXOPE</name>
<sequence length="51" mass="5517">MAPNRRCHYSSAFKRKVALAAELSSNVVGGTSAWMKEMSIALEKATGEDIC</sequence>
<protein>
    <submittedName>
        <fullName evidence="1">Uncharacterized protein</fullName>
    </submittedName>
</protein>
<organism evidence="1 2">
    <name type="scientific">Ixodes persulcatus</name>
    <name type="common">Taiga tick</name>
    <dbReference type="NCBI Taxonomy" id="34615"/>
    <lineage>
        <taxon>Eukaryota</taxon>
        <taxon>Metazoa</taxon>
        <taxon>Ecdysozoa</taxon>
        <taxon>Arthropoda</taxon>
        <taxon>Chelicerata</taxon>
        <taxon>Arachnida</taxon>
        <taxon>Acari</taxon>
        <taxon>Parasitiformes</taxon>
        <taxon>Ixodida</taxon>
        <taxon>Ixodoidea</taxon>
        <taxon>Ixodidae</taxon>
        <taxon>Ixodinae</taxon>
        <taxon>Ixodes</taxon>
    </lineage>
</organism>
<proteinExistence type="predicted"/>
<gene>
    <name evidence="1" type="ORF">HPB47_021664</name>
</gene>